<organism evidence="1 2">
    <name type="scientific">Portunus trituberculatus</name>
    <name type="common">Swimming crab</name>
    <name type="synonym">Neptunus trituberculatus</name>
    <dbReference type="NCBI Taxonomy" id="210409"/>
    <lineage>
        <taxon>Eukaryota</taxon>
        <taxon>Metazoa</taxon>
        <taxon>Ecdysozoa</taxon>
        <taxon>Arthropoda</taxon>
        <taxon>Crustacea</taxon>
        <taxon>Multicrustacea</taxon>
        <taxon>Malacostraca</taxon>
        <taxon>Eumalacostraca</taxon>
        <taxon>Eucarida</taxon>
        <taxon>Decapoda</taxon>
        <taxon>Pleocyemata</taxon>
        <taxon>Brachyura</taxon>
        <taxon>Eubrachyura</taxon>
        <taxon>Portunoidea</taxon>
        <taxon>Portunidae</taxon>
        <taxon>Portuninae</taxon>
        <taxon>Portunus</taxon>
    </lineage>
</organism>
<dbReference type="EMBL" id="VSRR010000218">
    <property type="protein sequence ID" value="MPC12458.1"/>
    <property type="molecule type" value="Genomic_DNA"/>
</dbReference>
<accession>A0A5B7CTH8</accession>
<reference evidence="1 2" key="1">
    <citation type="submission" date="2019-05" db="EMBL/GenBank/DDBJ databases">
        <title>Another draft genome of Portunus trituberculatus and its Hox gene families provides insights of decapod evolution.</title>
        <authorList>
            <person name="Jeong J.-H."/>
            <person name="Song I."/>
            <person name="Kim S."/>
            <person name="Choi T."/>
            <person name="Kim D."/>
            <person name="Ryu S."/>
            <person name="Kim W."/>
        </authorList>
    </citation>
    <scope>NUCLEOTIDE SEQUENCE [LARGE SCALE GENOMIC DNA]</scope>
    <source>
        <tissue evidence="1">Muscle</tissue>
    </source>
</reference>
<gene>
    <name evidence="1" type="ORF">E2C01_005156</name>
</gene>
<evidence type="ECO:0000313" key="2">
    <source>
        <dbReference type="Proteomes" id="UP000324222"/>
    </source>
</evidence>
<keyword evidence="2" id="KW-1185">Reference proteome</keyword>
<comment type="caution">
    <text evidence="1">The sequence shown here is derived from an EMBL/GenBank/DDBJ whole genome shotgun (WGS) entry which is preliminary data.</text>
</comment>
<name>A0A5B7CTH8_PORTR</name>
<sequence>MKNSKTKLYEKLPRGKAGDALPCGTVVTAFSGDSVHTLILCLNIPTQWDIGAGIAVLLLTEATWLGVMH</sequence>
<evidence type="ECO:0000313" key="1">
    <source>
        <dbReference type="EMBL" id="MPC12458.1"/>
    </source>
</evidence>
<dbReference type="AlphaFoldDB" id="A0A5B7CTH8"/>
<dbReference type="Proteomes" id="UP000324222">
    <property type="component" value="Unassembled WGS sequence"/>
</dbReference>
<proteinExistence type="predicted"/>
<protein>
    <submittedName>
        <fullName evidence="1">Uncharacterized protein</fullName>
    </submittedName>
</protein>